<evidence type="ECO:0000313" key="7">
    <source>
        <dbReference type="EMBL" id="RGZ50721.1"/>
    </source>
</evidence>
<dbReference type="PANTHER" id="PTHR43481">
    <property type="entry name" value="FRUCTOSE-1-PHOSPHATE PHOSPHATASE"/>
    <property type="match status" value="1"/>
</dbReference>
<dbReference type="Pfam" id="PF13419">
    <property type="entry name" value="HAD_2"/>
    <property type="match status" value="1"/>
</dbReference>
<evidence type="ECO:0000313" key="2">
    <source>
        <dbReference type="EMBL" id="MTU28895.1"/>
    </source>
</evidence>
<comment type="caution">
    <text evidence="7">The sequence shown here is derived from an EMBL/GenBank/DDBJ whole genome shotgun (WGS) entry which is preliminary data.</text>
</comment>
<dbReference type="RefSeq" id="WP_005640180.1">
    <property type="nucleotide sequence ID" value="NZ_BAABYG010000001.1"/>
</dbReference>
<dbReference type="EMBL" id="WNDD01000011">
    <property type="protein sequence ID" value="MTV02155.1"/>
    <property type="molecule type" value="Genomic_DNA"/>
</dbReference>
<dbReference type="OrthoDB" id="9797743at2"/>
<evidence type="ECO:0000313" key="6">
    <source>
        <dbReference type="EMBL" id="RGN52712.1"/>
    </source>
</evidence>
<dbReference type="PRINTS" id="PR00413">
    <property type="entry name" value="HADHALOGNASE"/>
</dbReference>
<dbReference type="InterPro" id="IPR036412">
    <property type="entry name" value="HAD-like_sf"/>
</dbReference>
<keyword evidence="12" id="KW-1185">Reference proteome</keyword>
<dbReference type="InterPro" id="IPR023214">
    <property type="entry name" value="HAD_sf"/>
</dbReference>
<dbReference type="InterPro" id="IPR041492">
    <property type="entry name" value="HAD_2"/>
</dbReference>
<reference evidence="1" key="3">
    <citation type="submission" date="2022-01" db="EMBL/GenBank/DDBJ databases">
        <title>Novel bile acid biosynthetic pathways are enriched in the microbiome of centenarians.</title>
        <authorList>
            <person name="Sato Y."/>
            <person name="Atarashi K."/>
            <person name="Plichta R.D."/>
            <person name="Arai Y."/>
            <person name="Sasajima S."/>
            <person name="Kearney M.S."/>
            <person name="Suda W."/>
            <person name="Takeshita K."/>
            <person name="Sasaki T."/>
            <person name="Okamoto S."/>
            <person name="Skelly N.A."/>
            <person name="Okamura Y."/>
            <person name="Vlamakis H."/>
            <person name="Li Y."/>
            <person name="Tanoue T."/>
            <person name="Takei H."/>
            <person name="Nittono H."/>
            <person name="Narushima S."/>
            <person name="Irie J."/>
            <person name="Itoh H."/>
            <person name="Moriya K."/>
            <person name="Sugiura Y."/>
            <person name="Suematsu M."/>
            <person name="Moritoki N."/>
            <person name="Shibata S."/>
            <person name="Littman R.D."/>
            <person name="Fischbach A.M."/>
            <person name="Uwamino Y."/>
            <person name="Inoue T."/>
            <person name="Honda A."/>
            <person name="Hattori M."/>
            <person name="Murai T."/>
            <person name="Xavier J.R."/>
            <person name="Hirose N."/>
            <person name="Honda K."/>
        </authorList>
    </citation>
    <scope>NUCLEOTIDE SEQUENCE</scope>
    <source>
        <strain evidence="1">CE91-St3</strain>
    </source>
</reference>
<reference evidence="9 10" key="1">
    <citation type="submission" date="2018-08" db="EMBL/GenBank/DDBJ databases">
        <title>A genome reference for cultivated species of the human gut microbiota.</title>
        <authorList>
            <person name="Zou Y."/>
            <person name="Xue W."/>
            <person name="Luo G."/>
        </authorList>
    </citation>
    <scope>NUCLEOTIDE SEQUENCE [LARGE SCALE GENOMIC DNA]</scope>
    <source>
        <strain evidence="8 10">AM16-50</strain>
        <strain evidence="7 11">AM50-15</strain>
        <strain evidence="6 9">OM05-11AA</strain>
    </source>
</reference>
<evidence type="ECO:0000313" key="13">
    <source>
        <dbReference type="Proteomes" id="UP000437446"/>
    </source>
</evidence>
<evidence type="ECO:0000313" key="8">
    <source>
        <dbReference type="EMBL" id="RHH75750.1"/>
    </source>
</evidence>
<organism evidence="7 11">
    <name type="scientific">Parabacteroides merdae</name>
    <dbReference type="NCBI Taxonomy" id="46503"/>
    <lineage>
        <taxon>Bacteria</taxon>
        <taxon>Pseudomonadati</taxon>
        <taxon>Bacteroidota</taxon>
        <taxon>Bacteroidia</taxon>
        <taxon>Bacteroidales</taxon>
        <taxon>Tannerellaceae</taxon>
        <taxon>Parabacteroides</taxon>
    </lineage>
</organism>
<evidence type="ECO:0000313" key="15">
    <source>
        <dbReference type="Proteomes" id="UP000482671"/>
    </source>
</evidence>
<proteinExistence type="predicted"/>
<dbReference type="GeneID" id="49202604"/>
<name>A0A3R5ZTF4_9BACT</name>
<keyword evidence="7" id="KW-0378">Hydrolase</keyword>
<dbReference type="EMBL" id="WNCR01000002">
    <property type="protein sequence ID" value="MTU28895.1"/>
    <property type="molecule type" value="Genomic_DNA"/>
</dbReference>
<dbReference type="Proteomes" id="UP000285173">
    <property type="component" value="Unassembled WGS sequence"/>
</dbReference>
<dbReference type="EMBL" id="QSUP01000005">
    <property type="protein sequence ID" value="RGN52712.1"/>
    <property type="molecule type" value="Genomic_DNA"/>
</dbReference>
<dbReference type="InterPro" id="IPR051806">
    <property type="entry name" value="HAD-like_SPP"/>
</dbReference>
<evidence type="ECO:0000313" key="4">
    <source>
        <dbReference type="EMBL" id="MTU68086.1"/>
    </source>
</evidence>
<evidence type="ECO:0000313" key="11">
    <source>
        <dbReference type="Proteomes" id="UP000285173"/>
    </source>
</evidence>
<dbReference type="Proteomes" id="UP000261088">
    <property type="component" value="Unassembled WGS sequence"/>
</dbReference>
<dbReference type="InterPro" id="IPR023198">
    <property type="entry name" value="PGP-like_dom2"/>
</dbReference>
<accession>A0A3R5ZTF4</accession>
<dbReference type="EMBL" id="QSEF01000003">
    <property type="protein sequence ID" value="RGZ50721.1"/>
    <property type="molecule type" value="Genomic_DNA"/>
</dbReference>
<evidence type="ECO:0000313" key="5">
    <source>
        <dbReference type="EMBL" id="MTV02155.1"/>
    </source>
</evidence>
<reference evidence="12 13" key="2">
    <citation type="journal article" date="2019" name="Nat. Med.">
        <title>A library of human gut bacterial isolates paired with longitudinal multiomics data enables mechanistic microbiome research.</title>
        <authorList>
            <person name="Poyet M."/>
            <person name="Groussin M."/>
            <person name="Gibbons S.M."/>
            <person name="Avila-Pacheco J."/>
            <person name="Jiang X."/>
            <person name="Kearney S.M."/>
            <person name="Perrotta A.R."/>
            <person name="Berdy B."/>
            <person name="Zhao S."/>
            <person name="Lieberman T.D."/>
            <person name="Swanson P.K."/>
            <person name="Smith M."/>
            <person name="Roesemann S."/>
            <person name="Alexander J.E."/>
            <person name="Rich S.A."/>
            <person name="Livny J."/>
            <person name="Vlamakis H."/>
            <person name="Clish C."/>
            <person name="Bullock K."/>
            <person name="Deik A."/>
            <person name="Scott J."/>
            <person name="Pierce K.A."/>
            <person name="Xavier R.J."/>
            <person name="Alm E.J."/>
        </authorList>
    </citation>
    <scope>NUCLEOTIDE SEQUENCE [LARGE SCALE GENOMIC DNA]</scope>
    <source>
        <strain evidence="5 15">BIOML-A11</strain>
        <strain evidence="4 14">BIOML-A16</strain>
        <strain evidence="2 13">BIOML-A25</strain>
        <strain evidence="3 12">BIOML-A29</strain>
    </source>
</reference>
<dbReference type="NCBIfam" id="TIGR01509">
    <property type="entry name" value="HAD-SF-IA-v3"/>
    <property type="match status" value="1"/>
</dbReference>
<dbReference type="SFLD" id="SFLDS00003">
    <property type="entry name" value="Haloacid_Dehalogenase"/>
    <property type="match status" value="1"/>
</dbReference>
<dbReference type="AlphaFoldDB" id="A0A3R5ZTF4"/>
<dbReference type="EMBL" id="BQNZ01000004">
    <property type="protein sequence ID" value="GKH73952.1"/>
    <property type="molecule type" value="Genomic_DNA"/>
</dbReference>
<gene>
    <name evidence="1" type="ORF">CE91St3_38150</name>
    <name evidence="8" type="ORF">DW191_14790</name>
    <name evidence="7" type="ORF">DW986_02540</name>
    <name evidence="6" type="ORF">DXB61_06395</name>
    <name evidence="2" type="ORF">GMD66_06630</name>
    <name evidence="3" type="ORF">GMD82_09580</name>
    <name evidence="4" type="ORF">GMD92_03065</name>
    <name evidence="5" type="ORF">GME02_10880</name>
</gene>
<dbReference type="Proteomes" id="UP000482671">
    <property type="component" value="Unassembled WGS sequence"/>
</dbReference>
<dbReference type="GO" id="GO:0050308">
    <property type="term" value="F:sugar-phosphatase activity"/>
    <property type="evidence" value="ECO:0007669"/>
    <property type="project" value="TreeGrafter"/>
</dbReference>
<dbReference type="Gene3D" id="1.10.150.240">
    <property type="entry name" value="Putative phosphatase, domain 2"/>
    <property type="match status" value="1"/>
</dbReference>
<dbReference type="SFLD" id="SFLDG01135">
    <property type="entry name" value="C1.5.6:_HAD__Beta-PGM__Phospha"/>
    <property type="match status" value="1"/>
</dbReference>
<protein>
    <submittedName>
        <fullName evidence="1">Beta-phosphoglucomutase</fullName>
    </submittedName>
    <submittedName>
        <fullName evidence="7">HAD family hydrolase</fullName>
    </submittedName>
    <submittedName>
        <fullName evidence="2">HAD-IA family hydrolase</fullName>
    </submittedName>
</protein>
<dbReference type="Gene3D" id="3.40.50.1000">
    <property type="entry name" value="HAD superfamily/HAD-like"/>
    <property type="match status" value="1"/>
</dbReference>
<dbReference type="SFLD" id="SFLDG01129">
    <property type="entry name" value="C1.5:_HAD__Beta-PGM__Phosphata"/>
    <property type="match status" value="1"/>
</dbReference>
<dbReference type="Proteomes" id="UP000283732">
    <property type="component" value="Unassembled WGS sequence"/>
</dbReference>
<dbReference type="Proteomes" id="UP001055114">
    <property type="component" value="Unassembled WGS sequence"/>
</dbReference>
<evidence type="ECO:0000313" key="10">
    <source>
        <dbReference type="Proteomes" id="UP000283732"/>
    </source>
</evidence>
<dbReference type="Proteomes" id="UP000434916">
    <property type="component" value="Unassembled WGS sequence"/>
</dbReference>
<sequence length="244" mass="27343">MIQEAIAQYLQKQRQVLFSPKAVLFDMDGVLYDSMRFHARAWYETATHHQLISTPELFYLYEGRTGESTINELYQKTFLRDATDEEKKSIYEEKAILFNQYNDGKAMQGAAEVLKKVKASGLQTLVVTGSGQHSLINKLEHTYPGYFKREKMVTAFDVKLGKPHPEPYLMGLEKAGVKPYEALVVENAPMGIQAGVAAGIFTIAVNTGPLDDRILLDAGADLLYPDMTALAKDWDNLMNAIKIS</sequence>
<dbReference type="Proteomes" id="UP000448908">
    <property type="component" value="Unassembled WGS sequence"/>
</dbReference>
<dbReference type="EMBL" id="WNDA01000003">
    <property type="protein sequence ID" value="MTU68086.1"/>
    <property type="molecule type" value="Genomic_DNA"/>
</dbReference>
<dbReference type="EMBL" id="QRKC01000007">
    <property type="protein sequence ID" value="RHH75750.1"/>
    <property type="molecule type" value="Genomic_DNA"/>
</dbReference>
<evidence type="ECO:0000313" key="12">
    <source>
        <dbReference type="Proteomes" id="UP000434916"/>
    </source>
</evidence>
<dbReference type="SUPFAM" id="SSF56784">
    <property type="entry name" value="HAD-like"/>
    <property type="match status" value="1"/>
</dbReference>
<dbReference type="InterPro" id="IPR006439">
    <property type="entry name" value="HAD-SF_hydro_IA"/>
</dbReference>
<evidence type="ECO:0000313" key="9">
    <source>
        <dbReference type="Proteomes" id="UP000261088"/>
    </source>
</evidence>
<dbReference type="EMBL" id="WNCN01000010">
    <property type="protein sequence ID" value="MTU39725.1"/>
    <property type="molecule type" value="Genomic_DNA"/>
</dbReference>
<evidence type="ECO:0000313" key="1">
    <source>
        <dbReference type="EMBL" id="GKH73952.1"/>
    </source>
</evidence>
<dbReference type="Proteomes" id="UP000437446">
    <property type="component" value="Unassembled WGS sequence"/>
</dbReference>
<dbReference type="PANTHER" id="PTHR43481:SF4">
    <property type="entry name" value="GLYCEROL-1-PHOSPHATE PHOSPHOHYDROLASE 1-RELATED"/>
    <property type="match status" value="1"/>
</dbReference>
<evidence type="ECO:0000313" key="14">
    <source>
        <dbReference type="Proteomes" id="UP000448908"/>
    </source>
</evidence>
<evidence type="ECO:0000313" key="3">
    <source>
        <dbReference type="EMBL" id="MTU39725.1"/>
    </source>
</evidence>